<name>A0A3E2TMA1_9FIRM</name>
<dbReference type="InterPro" id="IPR003761">
    <property type="entry name" value="Exonuc_VII_S"/>
</dbReference>
<dbReference type="GO" id="GO:0006308">
    <property type="term" value="P:DNA catabolic process"/>
    <property type="evidence" value="ECO:0007669"/>
    <property type="project" value="UniProtKB-UniRule"/>
</dbReference>
<evidence type="ECO:0000256" key="4">
    <source>
        <dbReference type="ARBA" id="ARBA00022801"/>
    </source>
</evidence>
<dbReference type="Proteomes" id="UP000261231">
    <property type="component" value="Unassembled WGS sequence"/>
</dbReference>
<dbReference type="PANTHER" id="PTHR34137:SF1">
    <property type="entry name" value="EXODEOXYRIBONUCLEASE 7 SMALL SUBUNIT"/>
    <property type="match status" value="1"/>
</dbReference>
<proteinExistence type="inferred from homology"/>
<reference evidence="9 10" key="1">
    <citation type="submission" date="2018-08" db="EMBL/GenBank/DDBJ databases">
        <title>A genome reference for cultivated species of the human gut microbiota.</title>
        <authorList>
            <person name="Zou Y."/>
            <person name="Xue W."/>
            <person name="Luo G."/>
        </authorList>
    </citation>
    <scope>NUCLEOTIDE SEQUENCE [LARGE SCALE GENOMIC DNA]</scope>
    <source>
        <strain evidence="7 9">AF45-17</strain>
        <strain evidence="8 10">AM28-39</strain>
    </source>
</reference>
<evidence type="ECO:0000256" key="3">
    <source>
        <dbReference type="ARBA" id="ARBA00022722"/>
    </source>
</evidence>
<evidence type="ECO:0000256" key="5">
    <source>
        <dbReference type="ARBA" id="ARBA00022839"/>
    </source>
</evidence>
<protein>
    <recommendedName>
        <fullName evidence="6">Exodeoxyribonuclease 7 small subunit</fullName>
        <ecNumber evidence="6">3.1.11.6</ecNumber>
    </recommendedName>
    <alternativeName>
        <fullName evidence="6">Exodeoxyribonuclease VII small subunit</fullName>
        <shortName evidence="6">Exonuclease VII small subunit</shortName>
    </alternativeName>
</protein>
<dbReference type="RefSeq" id="WP_015512692.1">
    <property type="nucleotide sequence ID" value="NZ_JAQCWV010000003.1"/>
</dbReference>
<organism evidence="7 9">
    <name type="scientific">Coprococcus catus</name>
    <dbReference type="NCBI Taxonomy" id="116085"/>
    <lineage>
        <taxon>Bacteria</taxon>
        <taxon>Bacillati</taxon>
        <taxon>Bacillota</taxon>
        <taxon>Clostridia</taxon>
        <taxon>Lachnospirales</taxon>
        <taxon>Lachnospiraceae</taxon>
        <taxon>Coprococcus</taxon>
    </lineage>
</organism>
<dbReference type="OrthoDB" id="1771251at2"/>
<dbReference type="NCBIfam" id="TIGR01280">
    <property type="entry name" value="xseB"/>
    <property type="match status" value="1"/>
</dbReference>
<evidence type="ECO:0000256" key="2">
    <source>
        <dbReference type="ARBA" id="ARBA00022490"/>
    </source>
</evidence>
<gene>
    <name evidence="6 7" type="primary">xseB</name>
    <name evidence="7" type="ORF">DW070_10190</name>
    <name evidence="8" type="ORF">DW747_15215</name>
</gene>
<comment type="caution">
    <text evidence="7">The sequence shown here is derived from an EMBL/GenBank/DDBJ whole genome shotgun (WGS) entry which is preliminary data.</text>
</comment>
<dbReference type="Gene3D" id="1.10.287.1040">
    <property type="entry name" value="Exonuclease VII, small subunit"/>
    <property type="match status" value="1"/>
</dbReference>
<accession>A0A3E2TMA1</accession>
<keyword evidence="2 6" id="KW-0963">Cytoplasm</keyword>
<sequence length="68" mass="7758">MAKAKSLETAFEELDALAAKMEDRDLPLEEAFKLYQEGVKLLKYCNGAIDKVEKKIIEIHGNEDEEDE</sequence>
<evidence type="ECO:0000313" key="9">
    <source>
        <dbReference type="Proteomes" id="UP000260773"/>
    </source>
</evidence>
<comment type="similarity">
    <text evidence="1 6">Belongs to the XseB family.</text>
</comment>
<evidence type="ECO:0000256" key="6">
    <source>
        <dbReference type="HAMAP-Rule" id="MF_00337"/>
    </source>
</evidence>
<evidence type="ECO:0000313" key="7">
    <source>
        <dbReference type="EMBL" id="RGB79519.1"/>
    </source>
</evidence>
<evidence type="ECO:0000313" key="10">
    <source>
        <dbReference type="Proteomes" id="UP000261231"/>
    </source>
</evidence>
<keyword evidence="10" id="KW-1185">Reference proteome</keyword>
<dbReference type="Pfam" id="PF02609">
    <property type="entry name" value="Exonuc_VII_S"/>
    <property type="match status" value="1"/>
</dbReference>
<dbReference type="EC" id="3.1.11.6" evidence="6"/>
<dbReference type="PIRSF" id="PIRSF006488">
    <property type="entry name" value="Exonuc_VII_S"/>
    <property type="match status" value="1"/>
</dbReference>
<dbReference type="Proteomes" id="UP000260773">
    <property type="component" value="Unassembled WGS sequence"/>
</dbReference>
<dbReference type="GO" id="GO:0009318">
    <property type="term" value="C:exodeoxyribonuclease VII complex"/>
    <property type="evidence" value="ECO:0007669"/>
    <property type="project" value="UniProtKB-UniRule"/>
</dbReference>
<dbReference type="HAMAP" id="MF_00337">
    <property type="entry name" value="Exonuc_7_S"/>
    <property type="match status" value="1"/>
</dbReference>
<comment type="subcellular location">
    <subcellularLocation>
        <location evidence="6">Cytoplasm</location>
    </subcellularLocation>
</comment>
<keyword evidence="3 6" id="KW-0540">Nuclease</keyword>
<dbReference type="GO" id="GO:0008855">
    <property type="term" value="F:exodeoxyribonuclease VII activity"/>
    <property type="evidence" value="ECO:0007669"/>
    <property type="project" value="UniProtKB-UniRule"/>
</dbReference>
<dbReference type="PANTHER" id="PTHR34137">
    <property type="entry name" value="EXODEOXYRIBONUCLEASE 7 SMALL SUBUNIT"/>
    <property type="match status" value="1"/>
</dbReference>
<keyword evidence="4 6" id="KW-0378">Hydrolase</keyword>
<comment type="catalytic activity">
    <reaction evidence="6">
        <text>Exonucleolytic cleavage in either 5'- to 3'- or 3'- to 5'-direction to yield nucleoside 5'-phosphates.</text>
        <dbReference type="EC" id="3.1.11.6"/>
    </reaction>
</comment>
<keyword evidence="5 6" id="KW-0269">Exonuclease</keyword>
<comment type="function">
    <text evidence="6">Bidirectionally degrades single-stranded DNA into large acid-insoluble oligonucleotides, which are then degraded further into small acid-soluble oligonucleotides.</text>
</comment>
<evidence type="ECO:0000313" key="8">
    <source>
        <dbReference type="EMBL" id="RGC43687.1"/>
    </source>
</evidence>
<dbReference type="AlphaFoldDB" id="A0A3E2TMA1"/>
<evidence type="ECO:0000256" key="1">
    <source>
        <dbReference type="ARBA" id="ARBA00009998"/>
    </source>
</evidence>
<dbReference type="InterPro" id="IPR037004">
    <property type="entry name" value="Exonuc_VII_ssu_sf"/>
</dbReference>
<dbReference type="EMBL" id="QVEP01000024">
    <property type="protein sequence ID" value="RGB79519.1"/>
    <property type="molecule type" value="Genomic_DNA"/>
</dbReference>
<comment type="subunit">
    <text evidence="6">Heterooligomer composed of large and small subunits.</text>
</comment>
<dbReference type="SUPFAM" id="SSF116842">
    <property type="entry name" value="XseB-like"/>
    <property type="match status" value="1"/>
</dbReference>
<dbReference type="GO" id="GO:0005829">
    <property type="term" value="C:cytosol"/>
    <property type="evidence" value="ECO:0007669"/>
    <property type="project" value="TreeGrafter"/>
</dbReference>
<dbReference type="EMBL" id="QVFD01000022">
    <property type="protein sequence ID" value="RGC43687.1"/>
    <property type="molecule type" value="Genomic_DNA"/>
</dbReference>